<dbReference type="SUPFAM" id="SSF54534">
    <property type="entry name" value="FKBP-like"/>
    <property type="match status" value="1"/>
</dbReference>
<name>A0ABY0TBZ2_9PROT</name>
<feature type="region of interest" description="Disordered" evidence="5">
    <location>
        <begin position="1"/>
        <end position="36"/>
    </location>
</feature>
<dbReference type="Pfam" id="PF01272">
    <property type="entry name" value="GreA_GreB"/>
    <property type="match status" value="1"/>
</dbReference>
<dbReference type="InterPro" id="IPR022691">
    <property type="entry name" value="Tscrpt_elong_fac_GreA/B_N"/>
</dbReference>
<dbReference type="RefSeq" id="WP_074631757.1">
    <property type="nucleotide sequence ID" value="NZ_FNKY01000001.1"/>
</dbReference>
<dbReference type="PROSITE" id="PS00830">
    <property type="entry name" value="GREAB_2"/>
    <property type="match status" value="1"/>
</dbReference>
<feature type="domain" description="Transcription elongation factor GreA/GreB N-terminal" evidence="7">
    <location>
        <begin position="33"/>
        <end position="103"/>
    </location>
</feature>
<dbReference type="InterPro" id="IPR023459">
    <property type="entry name" value="Tscrpt_elong_fac_GreA/B_fam"/>
</dbReference>
<dbReference type="PANTHER" id="PTHR30437">
    <property type="entry name" value="TRANSCRIPTION ELONGATION FACTOR GREA"/>
    <property type="match status" value="1"/>
</dbReference>
<dbReference type="HAMAP" id="MF_00105">
    <property type="entry name" value="GreA_GreB"/>
    <property type="match status" value="1"/>
</dbReference>
<proteinExistence type="inferred from homology"/>
<comment type="similarity">
    <text evidence="4">Belongs to the GreA/GreB family. GreB subfamily.</text>
</comment>
<keyword evidence="8" id="KW-0251">Elongation factor</keyword>
<evidence type="ECO:0000256" key="4">
    <source>
        <dbReference type="HAMAP-Rule" id="MF_00930"/>
    </source>
</evidence>
<evidence type="ECO:0000259" key="6">
    <source>
        <dbReference type="Pfam" id="PF01272"/>
    </source>
</evidence>
<protein>
    <recommendedName>
        <fullName evidence="4">Transcription elongation factor GreB</fullName>
    </recommendedName>
    <alternativeName>
        <fullName evidence="4">Transcript cleavage factor GreB</fullName>
    </alternativeName>
</protein>
<evidence type="ECO:0000256" key="3">
    <source>
        <dbReference type="ARBA" id="ARBA00023163"/>
    </source>
</evidence>
<organism evidence="8 9">
    <name type="scientific">Nitrosospira multiformis</name>
    <dbReference type="NCBI Taxonomy" id="1231"/>
    <lineage>
        <taxon>Bacteria</taxon>
        <taxon>Pseudomonadati</taxon>
        <taxon>Pseudomonadota</taxon>
        <taxon>Betaproteobacteria</taxon>
        <taxon>Nitrosomonadales</taxon>
        <taxon>Nitrosomonadaceae</taxon>
        <taxon>Nitrosospira</taxon>
    </lineage>
</organism>
<sequence>MNKAFIKEPESGDGLDEDEAIDRSPPIPAGSKNYITPGGHGRLMDEFLWLMNKERPQVTATVSWAAGNGDRSENGDYIYGKKRLREIDRRIRFLTRRLDVAEVVDPTAPREDDERIFFGATVTFTNQKGEEKTVSIVGVDEIDTSKGYISWISPMARALIKAREGDVVTLHAPGGVEELEILEVKYQTIPMELFGQRIDAGNEEM</sequence>
<dbReference type="InterPro" id="IPR006358">
    <property type="entry name" value="Tscrpt_elong_fac_GreB"/>
</dbReference>
<keyword evidence="9" id="KW-1185">Reference proteome</keyword>
<reference evidence="8 9" key="1">
    <citation type="submission" date="2016-10" db="EMBL/GenBank/DDBJ databases">
        <authorList>
            <person name="Varghese N."/>
            <person name="Submissions S."/>
        </authorList>
    </citation>
    <scope>NUCLEOTIDE SEQUENCE [LARGE SCALE GENOMIC DNA]</scope>
    <source>
        <strain evidence="8 9">Nl1</strain>
    </source>
</reference>
<dbReference type="Gene3D" id="3.10.50.30">
    <property type="entry name" value="Transcription elongation factor, GreA/GreB, C-terminal domain"/>
    <property type="match status" value="1"/>
</dbReference>
<keyword evidence="3 4" id="KW-0804">Transcription</keyword>
<dbReference type="InterPro" id="IPR036805">
    <property type="entry name" value="Tscrpt_elong_fac_GreA/B_N_sf"/>
</dbReference>
<evidence type="ECO:0000313" key="8">
    <source>
        <dbReference type="EMBL" id="SDQ59904.1"/>
    </source>
</evidence>
<dbReference type="EMBL" id="FNKY01000001">
    <property type="protein sequence ID" value="SDQ59904.1"/>
    <property type="molecule type" value="Genomic_DNA"/>
</dbReference>
<feature type="compositionally biased region" description="Basic and acidic residues" evidence="5">
    <location>
        <begin position="1"/>
        <end position="10"/>
    </location>
</feature>
<evidence type="ECO:0000256" key="2">
    <source>
        <dbReference type="ARBA" id="ARBA00023125"/>
    </source>
</evidence>
<feature type="domain" description="Transcription elongation factor GreA/GreB C-terminal" evidence="6">
    <location>
        <begin position="113"/>
        <end position="186"/>
    </location>
</feature>
<evidence type="ECO:0000259" key="7">
    <source>
        <dbReference type="Pfam" id="PF03449"/>
    </source>
</evidence>
<dbReference type="InterPro" id="IPR001437">
    <property type="entry name" value="Tscrpt_elong_fac_GreA/B_C"/>
</dbReference>
<evidence type="ECO:0000313" key="9">
    <source>
        <dbReference type="Proteomes" id="UP000183471"/>
    </source>
</evidence>
<dbReference type="HAMAP" id="MF_00930">
    <property type="entry name" value="GreB"/>
    <property type="match status" value="1"/>
</dbReference>
<dbReference type="NCBIfam" id="TIGR01461">
    <property type="entry name" value="greB"/>
    <property type="match status" value="1"/>
</dbReference>
<dbReference type="PANTHER" id="PTHR30437:SF6">
    <property type="entry name" value="TRANSCRIPTION ELONGATION FACTOR GREB"/>
    <property type="match status" value="1"/>
</dbReference>
<keyword evidence="1 4" id="KW-0805">Transcription regulation</keyword>
<dbReference type="InterPro" id="IPR036953">
    <property type="entry name" value="GreA/GreB_C_sf"/>
</dbReference>
<comment type="caution">
    <text evidence="8">The sequence shown here is derived from an EMBL/GenBank/DDBJ whole genome shotgun (WGS) entry which is preliminary data.</text>
</comment>
<dbReference type="GO" id="GO:0003746">
    <property type="term" value="F:translation elongation factor activity"/>
    <property type="evidence" value="ECO:0007669"/>
    <property type="project" value="UniProtKB-KW"/>
</dbReference>
<dbReference type="Proteomes" id="UP000183471">
    <property type="component" value="Unassembled WGS sequence"/>
</dbReference>
<dbReference type="InterPro" id="IPR028624">
    <property type="entry name" value="Tscrpt_elong_fac_GreA/B"/>
</dbReference>
<dbReference type="Gene3D" id="1.10.287.180">
    <property type="entry name" value="Transcription elongation factor, GreA/GreB, N-terminal domain"/>
    <property type="match status" value="1"/>
</dbReference>
<feature type="compositionally biased region" description="Acidic residues" evidence="5">
    <location>
        <begin position="11"/>
        <end position="20"/>
    </location>
</feature>
<evidence type="ECO:0000256" key="1">
    <source>
        <dbReference type="ARBA" id="ARBA00023015"/>
    </source>
</evidence>
<evidence type="ECO:0000256" key="5">
    <source>
        <dbReference type="SAM" id="MobiDB-lite"/>
    </source>
</evidence>
<keyword evidence="8" id="KW-0648">Protein biosynthesis</keyword>
<accession>A0ABY0TBZ2</accession>
<dbReference type="Pfam" id="PF03449">
    <property type="entry name" value="GreA_GreB_N"/>
    <property type="match status" value="1"/>
</dbReference>
<gene>
    <name evidence="4" type="primary">greB</name>
    <name evidence="8" type="ORF">SAMN05216402_1488</name>
</gene>
<dbReference type="NCBIfam" id="NF002506">
    <property type="entry name" value="PRK01885.1"/>
    <property type="match status" value="1"/>
</dbReference>
<dbReference type="InterPro" id="IPR018151">
    <property type="entry name" value="TF_GreA/GreB_CS"/>
</dbReference>
<dbReference type="SUPFAM" id="SSF46557">
    <property type="entry name" value="GreA transcript cleavage protein, N-terminal domain"/>
    <property type="match status" value="1"/>
</dbReference>
<comment type="function">
    <text evidence="4">Necessary for efficient RNA polymerase transcription elongation past template-encoded arresting sites. The arresting sites in DNA have the property of trapping a certain fraction of elongating RNA polymerases that pass through, resulting in locked ternary complexes. Cleavage of the nascent transcript by cleavage factors such as GreA or GreB allows the resumption of elongation from the new 3'terminus. GreB releases sequences of up to 9 nucleotides in length.</text>
</comment>
<keyword evidence="2 4" id="KW-0238">DNA-binding</keyword>